<reference evidence="3" key="2">
    <citation type="submission" date="2023-05" db="EMBL/GenBank/DDBJ databases">
        <authorList>
            <person name="Fouks B."/>
        </authorList>
    </citation>
    <scope>NUCLEOTIDE SEQUENCE</scope>
    <source>
        <strain evidence="3">Stay&amp;Tobe</strain>
        <tissue evidence="3">Testes</tissue>
    </source>
</reference>
<accession>A0AAD7ZZB4</accession>
<feature type="domain" description="DUF4781" evidence="2">
    <location>
        <begin position="393"/>
        <end position="459"/>
    </location>
</feature>
<feature type="domain" description="DUF4781" evidence="2">
    <location>
        <begin position="106"/>
        <end position="275"/>
    </location>
</feature>
<feature type="compositionally biased region" description="Basic and acidic residues" evidence="1">
    <location>
        <begin position="296"/>
        <end position="314"/>
    </location>
</feature>
<gene>
    <name evidence="3" type="ORF">L9F63_017242</name>
</gene>
<reference evidence="3" key="1">
    <citation type="journal article" date="2023" name="IScience">
        <title>Live-bearing cockroach genome reveals convergent evolutionary mechanisms linked to viviparity in insects and beyond.</title>
        <authorList>
            <person name="Fouks B."/>
            <person name="Harrison M.C."/>
            <person name="Mikhailova A.A."/>
            <person name="Marchal E."/>
            <person name="English S."/>
            <person name="Carruthers M."/>
            <person name="Jennings E.C."/>
            <person name="Chiamaka E.L."/>
            <person name="Frigard R.A."/>
            <person name="Pippel M."/>
            <person name="Attardo G.M."/>
            <person name="Benoit J.B."/>
            <person name="Bornberg-Bauer E."/>
            <person name="Tobe S.S."/>
        </authorList>
    </citation>
    <scope>NUCLEOTIDE SEQUENCE</scope>
    <source>
        <strain evidence="3">Stay&amp;Tobe</strain>
    </source>
</reference>
<dbReference type="EMBL" id="JASPKZ010004932">
    <property type="protein sequence ID" value="KAJ9589554.1"/>
    <property type="molecule type" value="Genomic_DNA"/>
</dbReference>
<protein>
    <recommendedName>
        <fullName evidence="2">DUF4781 domain-containing protein</fullName>
    </recommendedName>
</protein>
<dbReference type="AlphaFoldDB" id="A0AAD7ZZB4"/>
<name>A0AAD7ZZB4_DIPPU</name>
<dbReference type="Pfam" id="PF16013">
    <property type="entry name" value="DUF4781"/>
    <property type="match status" value="2"/>
</dbReference>
<evidence type="ECO:0000256" key="1">
    <source>
        <dbReference type="SAM" id="MobiDB-lite"/>
    </source>
</evidence>
<organism evidence="3 4">
    <name type="scientific">Diploptera punctata</name>
    <name type="common">Pacific beetle cockroach</name>
    <dbReference type="NCBI Taxonomy" id="6984"/>
    <lineage>
        <taxon>Eukaryota</taxon>
        <taxon>Metazoa</taxon>
        <taxon>Ecdysozoa</taxon>
        <taxon>Arthropoda</taxon>
        <taxon>Hexapoda</taxon>
        <taxon>Insecta</taxon>
        <taxon>Pterygota</taxon>
        <taxon>Neoptera</taxon>
        <taxon>Polyneoptera</taxon>
        <taxon>Dictyoptera</taxon>
        <taxon>Blattodea</taxon>
        <taxon>Blaberoidea</taxon>
        <taxon>Blaberidae</taxon>
        <taxon>Diplopterinae</taxon>
        <taxon>Diploptera</taxon>
    </lineage>
</organism>
<feature type="compositionally biased region" description="Polar residues" evidence="1">
    <location>
        <begin position="281"/>
        <end position="295"/>
    </location>
</feature>
<evidence type="ECO:0000313" key="4">
    <source>
        <dbReference type="Proteomes" id="UP001233999"/>
    </source>
</evidence>
<proteinExistence type="predicted"/>
<evidence type="ECO:0000313" key="3">
    <source>
        <dbReference type="EMBL" id="KAJ9589554.1"/>
    </source>
</evidence>
<dbReference type="InterPro" id="IPR031962">
    <property type="entry name" value="DUF4781"/>
</dbReference>
<dbReference type="PANTHER" id="PTHR21115:SF0">
    <property type="entry name" value="GH06117P-RELATED"/>
    <property type="match status" value="1"/>
</dbReference>
<dbReference type="Proteomes" id="UP001233999">
    <property type="component" value="Unassembled WGS sequence"/>
</dbReference>
<sequence>MEVPNAIREKQELYWNQFHEHNWPEYKINRDEHILKGNIGFAFFGGPNNPDETNEDINYNEEEREFIDNMFKLIMKLEKDHLKENNLWVSFVCVSCKYGDHITEIPVIRVPNVHGTGSANEDMFIDRKFRVYKSWQDYLDNNKLSQCLMYYPRGGKYFNHGDHLILEMRYSPEAQRGTQVLNILDLVSGLQHFFNRDQLPSSSLGAAGICAAAMAAGCYKIYRNVSKLHDRRIHMQSIAPNNTESRNCYLGILGSGMCIVSSGIALNKTYCKHQSINAASQKESISNEKSGQNVFESKDTTERENSKFEHITEQKDSKIEDCANHISKSKDSTDGNDSKFKQITDQEDSKTKITDLDISKTKITDLEDSKTKSCTNQKDSKFEGEKVQNNTAVLEKVEIIINSIGKVNEIANILQNCRNSKQMTLLDKVQVTSHVLFFTHCVISTDLVDDLVKKAGENNTSILNVVNEMTQGAIKVTHMVKNLIIMYQLMSPAVNYIIGTMHL</sequence>
<feature type="region of interest" description="Disordered" evidence="1">
    <location>
        <begin position="281"/>
        <end position="314"/>
    </location>
</feature>
<dbReference type="PANTHER" id="PTHR21115">
    <property type="entry name" value="GH06117P-RELATED"/>
    <property type="match status" value="1"/>
</dbReference>
<evidence type="ECO:0000259" key="2">
    <source>
        <dbReference type="Pfam" id="PF16013"/>
    </source>
</evidence>
<keyword evidence="4" id="KW-1185">Reference proteome</keyword>
<comment type="caution">
    <text evidence="3">The sequence shown here is derived from an EMBL/GenBank/DDBJ whole genome shotgun (WGS) entry which is preliminary data.</text>
</comment>